<sequence>MALLRDHITPSKLEEVVEFWFEHLTDEHQLVAPPRTAAMRWFKRDEELDKACVTKFGPCLEAIRSTEGVTADDLLALINQTDSRDWVGLVLILDQIPRNIYRGEQSKIPFTVFDPLAQEVVKRAIKEGVFDSEYLKRHVAYRSWFLFPFMHSEDAGLHASCVKMCEDMIDDAKKLSNEDDRELAVQFVQTTLDYEKRHQTIIERFGRYPHRNKVLGRQTTPEEEAFLRDGGDTFGG</sequence>
<dbReference type="InterPro" id="IPR010323">
    <property type="entry name" value="DUF924"/>
</dbReference>
<dbReference type="EMBL" id="KV875099">
    <property type="protein sequence ID" value="OIW27869.1"/>
    <property type="molecule type" value="Genomic_DNA"/>
</dbReference>
<dbReference type="Pfam" id="PF06041">
    <property type="entry name" value="DUF924"/>
    <property type="match status" value="1"/>
</dbReference>
<dbReference type="InParanoid" id="A0A1J7IKD9"/>
<dbReference type="Gene3D" id="1.20.58.320">
    <property type="entry name" value="TPR-like"/>
    <property type="match status" value="1"/>
</dbReference>
<proteinExistence type="predicted"/>
<evidence type="ECO:0000313" key="1">
    <source>
        <dbReference type="EMBL" id="OIW27869.1"/>
    </source>
</evidence>
<protein>
    <submittedName>
        <fullName evidence="1">DUF924-domain-containing protein</fullName>
    </submittedName>
</protein>
<dbReference type="Gene3D" id="1.25.40.10">
    <property type="entry name" value="Tetratricopeptide repeat domain"/>
    <property type="match status" value="1"/>
</dbReference>
<dbReference type="SUPFAM" id="SSF48452">
    <property type="entry name" value="TPR-like"/>
    <property type="match status" value="1"/>
</dbReference>
<dbReference type="OrthoDB" id="414698at2759"/>
<accession>A0A1J7IKD9</accession>
<gene>
    <name evidence="1" type="ORF">CONLIGDRAFT_682880</name>
</gene>
<dbReference type="InterPro" id="IPR011990">
    <property type="entry name" value="TPR-like_helical_dom_sf"/>
</dbReference>
<dbReference type="AlphaFoldDB" id="A0A1J7IKD9"/>
<organism evidence="1 2">
    <name type="scientific">Coniochaeta ligniaria NRRL 30616</name>
    <dbReference type="NCBI Taxonomy" id="1408157"/>
    <lineage>
        <taxon>Eukaryota</taxon>
        <taxon>Fungi</taxon>
        <taxon>Dikarya</taxon>
        <taxon>Ascomycota</taxon>
        <taxon>Pezizomycotina</taxon>
        <taxon>Sordariomycetes</taxon>
        <taxon>Sordariomycetidae</taxon>
        <taxon>Coniochaetales</taxon>
        <taxon>Coniochaetaceae</taxon>
        <taxon>Coniochaeta</taxon>
    </lineage>
</organism>
<name>A0A1J7IKD9_9PEZI</name>
<dbReference type="Proteomes" id="UP000182658">
    <property type="component" value="Unassembled WGS sequence"/>
</dbReference>
<reference evidence="1 2" key="1">
    <citation type="submission" date="2016-10" db="EMBL/GenBank/DDBJ databases">
        <title>Draft genome sequence of Coniochaeta ligniaria NRRL30616, a lignocellulolytic fungus for bioabatement of inhibitors in plant biomass hydrolysates.</title>
        <authorList>
            <consortium name="DOE Joint Genome Institute"/>
            <person name="Jimenez D.J."/>
            <person name="Hector R.E."/>
            <person name="Riley R."/>
            <person name="Sun H."/>
            <person name="Grigoriev I.V."/>
            <person name="Van Elsas J.D."/>
            <person name="Nichols N.N."/>
        </authorList>
    </citation>
    <scope>NUCLEOTIDE SEQUENCE [LARGE SCALE GENOMIC DNA]</scope>
    <source>
        <strain evidence="1 2">NRRL 30616</strain>
    </source>
</reference>
<dbReference type="STRING" id="1408157.A0A1J7IKD9"/>
<keyword evidence="2" id="KW-1185">Reference proteome</keyword>
<evidence type="ECO:0000313" key="2">
    <source>
        <dbReference type="Proteomes" id="UP000182658"/>
    </source>
</evidence>